<dbReference type="GO" id="GO:0008270">
    <property type="term" value="F:zinc ion binding"/>
    <property type="evidence" value="ECO:0007669"/>
    <property type="project" value="UniProtKB-KW"/>
</dbReference>
<dbReference type="PANTHER" id="PTHR15710">
    <property type="entry name" value="E3 UBIQUITIN-PROTEIN LIGASE PRAJA"/>
    <property type="match status" value="1"/>
</dbReference>
<feature type="non-terminal residue" evidence="11">
    <location>
        <position position="1"/>
    </location>
</feature>
<evidence type="ECO:0000259" key="10">
    <source>
        <dbReference type="PROSITE" id="PS50089"/>
    </source>
</evidence>
<name>A0A1Q3BWK9_CEPFO</name>
<dbReference type="Proteomes" id="UP000187406">
    <property type="component" value="Unassembled WGS sequence"/>
</dbReference>
<comment type="caution">
    <text evidence="11">The sequence shown here is derived from an EMBL/GenBank/DDBJ whole genome shotgun (WGS) entry which is preliminary data.</text>
</comment>
<keyword evidence="3" id="KW-0808">Transferase</keyword>
<dbReference type="Gene3D" id="3.30.40.10">
    <property type="entry name" value="Zinc/RING finger domain, C3HC4 (zinc finger)"/>
    <property type="match status" value="1"/>
</dbReference>
<dbReference type="OrthoDB" id="8062037at2759"/>
<feature type="domain" description="RING-type" evidence="10">
    <location>
        <begin position="227"/>
        <end position="268"/>
    </location>
</feature>
<evidence type="ECO:0000313" key="11">
    <source>
        <dbReference type="EMBL" id="GAV72272.1"/>
    </source>
</evidence>
<keyword evidence="12" id="KW-1185">Reference proteome</keyword>
<evidence type="ECO:0000313" key="12">
    <source>
        <dbReference type="Proteomes" id="UP000187406"/>
    </source>
</evidence>
<evidence type="ECO:0000256" key="9">
    <source>
        <dbReference type="SAM" id="MobiDB-lite"/>
    </source>
</evidence>
<reference evidence="12" key="1">
    <citation type="submission" date="2016-04" db="EMBL/GenBank/DDBJ databases">
        <title>Cephalotus genome sequencing.</title>
        <authorList>
            <person name="Fukushima K."/>
            <person name="Hasebe M."/>
            <person name="Fang X."/>
        </authorList>
    </citation>
    <scope>NUCLEOTIDE SEQUENCE [LARGE SCALE GENOMIC DNA]</scope>
    <source>
        <strain evidence="12">cv. St1</strain>
    </source>
</reference>
<sequence>VNQFIITTETKHFLLLVSVSPPLSLSLSLPSISSVSHQSNMSFSSTGATESGAVSKSFYCYQCNRTVTLSVTPSSDPYCPLCNGGFLEEEESANPNPNPTNPNFAYSDPISNLLSLLFDLQTRNPRPVTSDSVDFDPSAFLQTHLADLRASGASIQFIVENQSDNPGRFPGNLGDYFIGPRLDDLIQQLAENDPNRYGTPPASKSAIESLKTVKVTEQVMESEMNQCAVCKDAFERGNEVKQMPCKHIYHEECILPWLEMHNSCPVCRYELPTDDPDYENRVARGGHESGGGGGQGENRTVERSFRIALPWPFGGRGSDSGTSGGGGGGANLG</sequence>
<dbReference type="FunFam" id="3.30.40.10:FF:000022">
    <property type="entry name" value="E3 ubiquitin-protein ligase RING1-like"/>
    <property type="match status" value="1"/>
</dbReference>
<evidence type="ECO:0000256" key="2">
    <source>
        <dbReference type="ARBA" id="ARBA00012483"/>
    </source>
</evidence>
<dbReference type="GO" id="GO:0005737">
    <property type="term" value="C:cytoplasm"/>
    <property type="evidence" value="ECO:0007669"/>
    <property type="project" value="TreeGrafter"/>
</dbReference>
<accession>A0A1Q3BWK9</accession>
<evidence type="ECO:0000256" key="3">
    <source>
        <dbReference type="ARBA" id="ARBA00022679"/>
    </source>
</evidence>
<feature type="compositionally biased region" description="Gly residues" evidence="9">
    <location>
        <begin position="314"/>
        <end position="333"/>
    </location>
</feature>
<evidence type="ECO:0000256" key="7">
    <source>
        <dbReference type="ARBA" id="ARBA00022833"/>
    </source>
</evidence>
<dbReference type="InterPro" id="IPR039525">
    <property type="entry name" value="RNF126-like_zinc-ribbon"/>
</dbReference>
<protein>
    <recommendedName>
        <fullName evidence="2">RING-type E3 ubiquitin transferase</fullName>
        <ecNumber evidence="2">2.3.2.27</ecNumber>
    </recommendedName>
</protein>
<evidence type="ECO:0000256" key="8">
    <source>
        <dbReference type="PROSITE-ProRule" id="PRU00175"/>
    </source>
</evidence>
<evidence type="ECO:0000256" key="4">
    <source>
        <dbReference type="ARBA" id="ARBA00022723"/>
    </source>
</evidence>
<keyword evidence="4" id="KW-0479">Metal-binding</keyword>
<dbReference type="PANTHER" id="PTHR15710:SF202">
    <property type="entry name" value="RING-TYPE E3 UBIQUITIN TRANSFERASE"/>
    <property type="match status" value="1"/>
</dbReference>
<feature type="region of interest" description="Disordered" evidence="9">
    <location>
        <begin position="278"/>
        <end position="298"/>
    </location>
</feature>
<feature type="region of interest" description="Disordered" evidence="9">
    <location>
        <begin position="310"/>
        <end position="333"/>
    </location>
</feature>
<dbReference type="Pfam" id="PF13639">
    <property type="entry name" value="zf-RING_2"/>
    <property type="match status" value="1"/>
</dbReference>
<proteinExistence type="predicted"/>
<dbReference type="Pfam" id="PF14369">
    <property type="entry name" value="Zn_ribbon_19"/>
    <property type="match status" value="1"/>
</dbReference>
<dbReference type="SUPFAM" id="SSF57850">
    <property type="entry name" value="RING/U-box"/>
    <property type="match status" value="1"/>
</dbReference>
<keyword evidence="5 8" id="KW-0863">Zinc-finger</keyword>
<dbReference type="GO" id="GO:0061630">
    <property type="term" value="F:ubiquitin protein ligase activity"/>
    <property type="evidence" value="ECO:0007669"/>
    <property type="project" value="UniProtKB-EC"/>
</dbReference>
<keyword evidence="7" id="KW-0862">Zinc</keyword>
<dbReference type="EMBL" id="BDDD01000989">
    <property type="protein sequence ID" value="GAV72272.1"/>
    <property type="molecule type" value="Genomic_DNA"/>
</dbReference>
<gene>
    <name evidence="11" type="ORF">CFOL_v3_15760</name>
</gene>
<evidence type="ECO:0000256" key="5">
    <source>
        <dbReference type="ARBA" id="ARBA00022771"/>
    </source>
</evidence>
<evidence type="ECO:0000256" key="6">
    <source>
        <dbReference type="ARBA" id="ARBA00022786"/>
    </source>
</evidence>
<dbReference type="InParanoid" id="A0A1Q3BWK9"/>
<dbReference type="EC" id="2.3.2.27" evidence="2"/>
<dbReference type="FunCoup" id="A0A1Q3BWK9">
    <property type="interactions" value="1508"/>
</dbReference>
<dbReference type="CDD" id="cd16667">
    <property type="entry name" value="RING-H2_RNF126-like"/>
    <property type="match status" value="1"/>
</dbReference>
<feature type="compositionally biased region" description="Basic and acidic residues" evidence="9">
    <location>
        <begin position="278"/>
        <end position="287"/>
    </location>
</feature>
<comment type="catalytic activity">
    <reaction evidence="1">
        <text>S-ubiquitinyl-[E2 ubiquitin-conjugating enzyme]-L-cysteine + [acceptor protein]-L-lysine = [E2 ubiquitin-conjugating enzyme]-L-cysteine + N(6)-ubiquitinyl-[acceptor protein]-L-lysine.</text>
        <dbReference type="EC" id="2.3.2.27"/>
    </reaction>
</comment>
<evidence type="ECO:0000256" key="1">
    <source>
        <dbReference type="ARBA" id="ARBA00000900"/>
    </source>
</evidence>
<dbReference type="PROSITE" id="PS50089">
    <property type="entry name" value="ZF_RING_2"/>
    <property type="match status" value="1"/>
</dbReference>
<dbReference type="GO" id="GO:0016567">
    <property type="term" value="P:protein ubiquitination"/>
    <property type="evidence" value="ECO:0007669"/>
    <property type="project" value="TreeGrafter"/>
</dbReference>
<dbReference type="AlphaFoldDB" id="A0A1Q3BWK9"/>
<dbReference type="InterPro" id="IPR001841">
    <property type="entry name" value="Znf_RING"/>
</dbReference>
<dbReference type="STRING" id="3775.A0A1Q3BWK9"/>
<organism evidence="11 12">
    <name type="scientific">Cephalotus follicularis</name>
    <name type="common">Albany pitcher plant</name>
    <dbReference type="NCBI Taxonomy" id="3775"/>
    <lineage>
        <taxon>Eukaryota</taxon>
        <taxon>Viridiplantae</taxon>
        <taxon>Streptophyta</taxon>
        <taxon>Embryophyta</taxon>
        <taxon>Tracheophyta</taxon>
        <taxon>Spermatophyta</taxon>
        <taxon>Magnoliopsida</taxon>
        <taxon>eudicotyledons</taxon>
        <taxon>Gunneridae</taxon>
        <taxon>Pentapetalae</taxon>
        <taxon>rosids</taxon>
        <taxon>fabids</taxon>
        <taxon>Oxalidales</taxon>
        <taxon>Cephalotaceae</taxon>
        <taxon>Cephalotus</taxon>
    </lineage>
</organism>
<keyword evidence="6" id="KW-0833">Ubl conjugation pathway</keyword>
<dbReference type="SMART" id="SM00184">
    <property type="entry name" value="RING"/>
    <property type="match status" value="1"/>
</dbReference>
<dbReference type="InterPro" id="IPR013083">
    <property type="entry name" value="Znf_RING/FYVE/PHD"/>
</dbReference>